<dbReference type="Proteomes" id="UP000294850">
    <property type="component" value="Unassembled WGS sequence"/>
</dbReference>
<dbReference type="InterPro" id="IPR054168">
    <property type="entry name" value="PG_1098_Fer"/>
</dbReference>
<proteinExistence type="predicted"/>
<dbReference type="AlphaFoldDB" id="A0A4R5DYP1"/>
<dbReference type="OrthoDB" id="1000417at2"/>
<dbReference type="Gene3D" id="3.40.50.150">
    <property type="entry name" value="Vaccinia Virus protein VP39"/>
    <property type="match status" value="1"/>
</dbReference>
<dbReference type="InterPro" id="IPR041497">
    <property type="entry name" value="Thump-like"/>
</dbReference>
<evidence type="ECO:0000259" key="2">
    <source>
        <dbReference type="Pfam" id="PF22013"/>
    </source>
</evidence>
<dbReference type="RefSeq" id="WP_131957847.1">
    <property type="nucleotide sequence ID" value="NZ_SMFL01000003.1"/>
</dbReference>
<sequence length="412" mass="46554">MTENSAEHKIPEIGFTETELDFIRQHFHDDVNQLILKSAQFKGVDVKKLAGQILARQKALKKLPEWSANERLIFPPALSVEQSSSEATARYKASVVSGNELVDITGGMGVDCFYMSRNFRSATYFEQQDEVAQTAAYNYDVLKSDNIRVRNENSLLAFQNNNITADWIYADPARRGDNKDKVVRLSDCTPDIVSHLELLQNAAPDILLKTSPLLDIDLAVKELKNVKSVHITGYDQECKELLFHINRDHEDEKFELKIRILNALGGVEQALDFDRSMEQASVIGYTYPVKYLYEPHAAVLKAGAFRILGTLFDVTKLAPSSHLYTSENHVSNFPGRTFEIVGFCKPDGGEIQKLTGESKANLTLRNFPAKIHDLRKKWRLKEGGDFYLFATTLYDHKKVVVVTRRVSSTMST</sequence>
<name>A0A4R5DYP1_9BACT</name>
<organism evidence="3 4">
    <name type="scientific">Dyadobacter psychrotolerans</name>
    <dbReference type="NCBI Taxonomy" id="2541721"/>
    <lineage>
        <taxon>Bacteria</taxon>
        <taxon>Pseudomonadati</taxon>
        <taxon>Bacteroidota</taxon>
        <taxon>Cytophagia</taxon>
        <taxon>Cytophagales</taxon>
        <taxon>Spirosomataceae</taxon>
        <taxon>Dyadobacter</taxon>
    </lineage>
</organism>
<dbReference type="Gene3D" id="1.10.10.1110">
    <property type="entry name" value="Methyltransferase PG1098, N-terminal domain"/>
    <property type="match status" value="1"/>
</dbReference>
<feature type="domain" description="PG-1098 ferredoxin-like" evidence="2">
    <location>
        <begin position="291"/>
        <end position="334"/>
    </location>
</feature>
<dbReference type="EMBL" id="SMFL01000003">
    <property type="protein sequence ID" value="TDE16313.1"/>
    <property type="molecule type" value="Genomic_DNA"/>
</dbReference>
<accession>A0A4R5DYP1</accession>
<dbReference type="Pfam" id="PF18096">
    <property type="entry name" value="Thump_like"/>
    <property type="match status" value="1"/>
</dbReference>
<evidence type="ECO:0000259" key="1">
    <source>
        <dbReference type="Pfam" id="PF18096"/>
    </source>
</evidence>
<gene>
    <name evidence="3" type="ORF">E0F88_08680</name>
</gene>
<dbReference type="SUPFAM" id="SSF53335">
    <property type="entry name" value="S-adenosyl-L-methionine-dependent methyltransferases"/>
    <property type="match status" value="1"/>
</dbReference>
<dbReference type="InterPro" id="IPR029063">
    <property type="entry name" value="SAM-dependent_MTases_sf"/>
</dbReference>
<evidence type="ECO:0000313" key="4">
    <source>
        <dbReference type="Proteomes" id="UP000294850"/>
    </source>
</evidence>
<keyword evidence="4" id="KW-1185">Reference proteome</keyword>
<reference evidence="3 4" key="1">
    <citation type="submission" date="2019-03" db="EMBL/GenBank/DDBJ databases">
        <title>Dyadobacter AR-3-6 sp. nov., isolated from arctic soil.</title>
        <authorList>
            <person name="Chaudhary D.K."/>
        </authorList>
    </citation>
    <scope>NUCLEOTIDE SEQUENCE [LARGE SCALE GENOMIC DNA]</scope>
    <source>
        <strain evidence="3 4">AR-3-6</strain>
    </source>
</reference>
<dbReference type="Pfam" id="PF22013">
    <property type="entry name" value="PG_1098_Fer"/>
    <property type="match status" value="1"/>
</dbReference>
<evidence type="ECO:0000313" key="3">
    <source>
        <dbReference type="EMBL" id="TDE16313.1"/>
    </source>
</evidence>
<protein>
    <submittedName>
        <fullName evidence="3">Uncharacterized protein</fullName>
    </submittedName>
</protein>
<feature type="domain" description="THUMP-like" evidence="1">
    <location>
        <begin position="335"/>
        <end position="405"/>
    </location>
</feature>
<comment type="caution">
    <text evidence="3">The sequence shown here is derived from an EMBL/GenBank/DDBJ whole genome shotgun (WGS) entry which is preliminary data.</text>
</comment>